<dbReference type="PROSITE" id="PS51257">
    <property type="entry name" value="PROKAR_LIPOPROTEIN"/>
    <property type="match status" value="1"/>
</dbReference>
<dbReference type="Gene3D" id="2.130.10.10">
    <property type="entry name" value="YVTN repeat-like/Quinoprotein amine dehydrogenase"/>
    <property type="match status" value="1"/>
</dbReference>
<proteinExistence type="predicted"/>
<name>A0A540XB24_9BACT</name>
<dbReference type="Proteomes" id="UP000315369">
    <property type="component" value="Unassembled WGS sequence"/>
</dbReference>
<reference evidence="1 2" key="1">
    <citation type="submission" date="2019-06" db="EMBL/GenBank/DDBJ databases">
        <authorList>
            <person name="Livingstone P."/>
            <person name="Whitworth D."/>
        </authorList>
    </citation>
    <scope>NUCLEOTIDE SEQUENCE [LARGE SCALE GENOMIC DNA]</scope>
    <source>
        <strain evidence="1 2">AM401</strain>
    </source>
</reference>
<dbReference type="SUPFAM" id="SSF63829">
    <property type="entry name" value="Calcium-dependent phosphotriesterase"/>
    <property type="match status" value="1"/>
</dbReference>
<accession>A0A540XB24</accession>
<protein>
    <recommendedName>
        <fullName evidence="3">Lipoprotein</fullName>
    </recommendedName>
</protein>
<dbReference type="AlphaFoldDB" id="A0A540XB24"/>
<gene>
    <name evidence="1" type="ORF">FJV41_00565</name>
</gene>
<dbReference type="RefSeq" id="WP_181790300.1">
    <property type="nucleotide sequence ID" value="NZ_VIFM01000002.1"/>
</dbReference>
<dbReference type="InterPro" id="IPR015943">
    <property type="entry name" value="WD40/YVTN_repeat-like_dom_sf"/>
</dbReference>
<sequence length="438" mass="47855">MRGGWRWATAVGMAVFLGACGDSSDADDIDSPDGPGPWPTDAVKDYAASFGIGAGVQSIGVDEGHNIWLLKGAEIGVLRPGDTAPTWTRGVGQAAEGFGRDKKALGATVICGGEAGRAYVGYHTYELQPEVPEKPHAYIPLEGEPHYSAERFAEYQKGDLDAVRLGSDGKVELEEHLWRSAGVSGGKQQLGLRNTNDFHYDEDRSVLTCQRVMRGRDRGDVYIGTNHGVTLIRGLTYNSHRHAAWYRETPREDGSVSQSLQAGFNWGLGLGPDGEVLVANDWLVGILEPNGVLEDFDKERTWEGPVPWSYKGHNSQLNSLEEFDHWRAIARTKAGATWVGSRDFGLWRMEQTDRSSANYTRITALPSDNVTALAATDGGIVYVGTDDEGLWRIEEDAETLTRVDSVNGKQVLQLVYDPTVAPAMLYVLTDTGLTVLRE</sequence>
<comment type="caution">
    <text evidence="1">The sequence shown here is derived from an EMBL/GenBank/DDBJ whole genome shotgun (WGS) entry which is preliminary data.</text>
</comment>
<organism evidence="1 2">
    <name type="scientific">Myxococcus llanfairpwllgwyngyllgogerychwyrndrobwllllantysiliogogogochensis</name>
    <dbReference type="NCBI Taxonomy" id="2590453"/>
    <lineage>
        <taxon>Bacteria</taxon>
        <taxon>Pseudomonadati</taxon>
        <taxon>Myxococcota</taxon>
        <taxon>Myxococcia</taxon>
        <taxon>Myxococcales</taxon>
        <taxon>Cystobacterineae</taxon>
        <taxon>Myxococcaceae</taxon>
        <taxon>Myxococcus</taxon>
    </lineage>
</organism>
<keyword evidence="2" id="KW-1185">Reference proteome</keyword>
<evidence type="ECO:0008006" key="3">
    <source>
        <dbReference type="Google" id="ProtNLM"/>
    </source>
</evidence>
<evidence type="ECO:0000313" key="2">
    <source>
        <dbReference type="Proteomes" id="UP000315369"/>
    </source>
</evidence>
<dbReference type="EMBL" id="VIFM01000002">
    <property type="protein sequence ID" value="TQF17874.1"/>
    <property type="molecule type" value="Genomic_DNA"/>
</dbReference>
<evidence type="ECO:0000313" key="1">
    <source>
        <dbReference type="EMBL" id="TQF17874.1"/>
    </source>
</evidence>